<protein>
    <submittedName>
        <fullName evidence="2">Uncharacterized protein</fullName>
    </submittedName>
</protein>
<evidence type="ECO:0000313" key="2">
    <source>
        <dbReference type="EMBL" id="AEF01911.1"/>
    </source>
</evidence>
<dbReference type="AlphaFoldDB" id="F5ZAE1"/>
<organism evidence="2 3">
    <name type="scientific">Alteromonas naphthalenivorans</name>
    <dbReference type="NCBI Taxonomy" id="715451"/>
    <lineage>
        <taxon>Bacteria</taxon>
        <taxon>Pseudomonadati</taxon>
        <taxon>Pseudomonadota</taxon>
        <taxon>Gammaproteobacteria</taxon>
        <taxon>Alteromonadales</taxon>
        <taxon>Alteromonadaceae</taxon>
        <taxon>Alteromonas/Salinimonas group</taxon>
        <taxon>Alteromonas</taxon>
    </lineage>
</organism>
<keyword evidence="1" id="KW-0732">Signal</keyword>
<evidence type="ECO:0000313" key="3">
    <source>
        <dbReference type="Proteomes" id="UP000000683"/>
    </source>
</evidence>
<evidence type="ECO:0000256" key="1">
    <source>
        <dbReference type="SAM" id="SignalP"/>
    </source>
</evidence>
<dbReference type="RefSeq" id="WP_013782853.1">
    <property type="nucleotide sequence ID" value="NC_015554.1"/>
</dbReference>
<feature type="chain" id="PRO_5003330481" evidence="1">
    <location>
        <begin position="19"/>
        <end position="118"/>
    </location>
</feature>
<name>F5ZAE1_ALTNA</name>
<dbReference type="HOGENOM" id="CLU_2068157_0_0_6"/>
<reference evidence="2 3" key="1">
    <citation type="journal article" date="2011" name="J. Bacteriol.">
        <title>Complete genome sequence of the polycyclic aromatic hydrocarbon-degrading bacterium Alteromonas sp. strain SN2.</title>
        <authorList>
            <person name="Jin H.M."/>
            <person name="Jeong H."/>
            <person name="Moon E.J."/>
            <person name="Math R.K."/>
            <person name="Lee K."/>
            <person name="Kim H.J."/>
            <person name="Jeon C.O."/>
            <person name="Oh T.K."/>
            <person name="Kim J.F."/>
        </authorList>
    </citation>
    <scope>NUCLEOTIDE SEQUENCE [LARGE SCALE GENOMIC DNA]</scope>
    <source>
        <strain evidence="3">JCM 17741 / KACC 18427 / KCTC 11700BP / SN2</strain>
    </source>
</reference>
<feature type="signal peptide" evidence="1">
    <location>
        <begin position="1"/>
        <end position="18"/>
    </location>
</feature>
<dbReference type="Proteomes" id="UP000000683">
    <property type="component" value="Chromosome"/>
</dbReference>
<sequence>MKKIVCIVLLSLPLITNANPENYPMCKSVDKNWSWFSDHAVSSIKYHVVVETGAKVIVGTGMKVVGKPRGSIITIVGEEIVNAYGIGSIHIRSTEESPVKVCVNSGEAVPITIIREYF</sequence>
<keyword evidence="3" id="KW-1185">Reference proteome</keyword>
<accession>F5ZAE1</accession>
<gene>
    <name evidence="2" type="ordered locus">ambt_01785</name>
</gene>
<dbReference type="KEGG" id="alt:ambt_01785"/>
<dbReference type="EMBL" id="CP002339">
    <property type="protein sequence ID" value="AEF01911.1"/>
    <property type="molecule type" value="Genomic_DNA"/>
</dbReference>
<proteinExistence type="predicted"/>